<keyword evidence="1 4" id="KW-0349">Heme</keyword>
<protein>
    <submittedName>
        <fullName evidence="7">Cytochrome C oxidase, cbb3-type, subunit III</fullName>
    </submittedName>
</protein>
<dbReference type="EMBL" id="FNOM01000001">
    <property type="protein sequence ID" value="SDW30180.1"/>
    <property type="molecule type" value="Genomic_DNA"/>
</dbReference>
<keyword evidence="3 4" id="KW-0408">Iron</keyword>
<sequence>MLRKTLILAVIAATGLAGCVPAPSQSGRAVFDASCAGCHGTDARGGVGPDLTLLSTRNGGSFPMTAVLDQIDGYAQGQPGRARTMPPMGDLMTGPLVRVDTGAGVTRPVPEKIVALSAYLRGVQR</sequence>
<dbReference type="GO" id="GO:0020037">
    <property type="term" value="F:heme binding"/>
    <property type="evidence" value="ECO:0007669"/>
    <property type="project" value="InterPro"/>
</dbReference>
<gene>
    <name evidence="7" type="ORF">SAMN04488238_101587</name>
</gene>
<evidence type="ECO:0000256" key="3">
    <source>
        <dbReference type="ARBA" id="ARBA00023004"/>
    </source>
</evidence>
<evidence type="ECO:0000259" key="6">
    <source>
        <dbReference type="PROSITE" id="PS51007"/>
    </source>
</evidence>
<evidence type="ECO:0000256" key="2">
    <source>
        <dbReference type="ARBA" id="ARBA00022723"/>
    </source>
</evidence>
<dbReference type="InterPro" id="IPR009056">
    <property type="entry name" value="Cyt_c-like_dom"/>
</dbReference>
<accession>A0A1H2SF10</accession>
<dbReference type="Proteomes" id="UP000198539">
    <property type="component" value="Unassembled WGS sequence"/>
</dbReference>
<dbReference type="GO" id="GO:0009055">
    <property type="term" value="F:electron transfer activity"/>
    <property type="evidence" value="ECO:0007669"/>
    <property type="project" value="InterPro"/>
</dbReference>
<dbReference type="RefSeq" id="WP_176846826.1">
    <property type="nucleotide sequence ID" value="NZ_CP061498.1"/>
</dbReference>
<evidence type="ECO:0000256" key="5">
    <source>
        <dbReference type="SAM" id="SignalP"/>
    </source>
</evidence>
<keyword evidence="8" id="KW-1185">Reference proteome</keyword>
<evidence type="ECO:0000313" key="8">
    <source>
        <dbReference type="Proteomes" id="UP000198539"/>
    </source>
</evidence>
<feature type="signal peptide" evidence="5">
    <location>
        <begin position="1"/>
        <end position="22"/>
    </location>
</feature>
<name>A0A1H2SF10_9RHOB</name>
<reference evidence="7 8" key="1">
    <citation type="submission" date="2016-10" db="EMBL/GenBank/DDBJ databases">
        <authorList>
            <person name="de Groot N.N."/>
        </authorList>
    </citation>
    <scope>NUCLEOTIDE SEQUENCE [LARGE SCALE GENOMIC DNA]</scope>
    <source>
        <strain evidence="7 8">CGMCC 1.8894</strain>
    </source>
</reference>
<dbReference type="PROSITE" id="PS51007">
    <property type="entry name" value="CYTC"/>
    <property type="match status" value="1"/>
</dbReference>
<dbReference type="AlphaFoldDB" id="A0A1H2SF10"/>
<dbReference type="GO" id="GO:0046872">
    <property type="term" value="F:metal ion binding"/>
    <property type="evidence" value="ECO:0007669"/>
    <property type="project" value="UniProtKB-KW"/>
</dbReference>
<evidence type="ECO:0000313" key="7">
    <source>
        <dbReference type="EMBL" id="SDW30180.1"/>
    </source>
</evidence>
<keyword evidence="2 4" id="KW-0479">Metal-binding</keyword>
<dbReference type="InterPro" id="IPR036909">
    <property type="entry name" value="Cyt_c-like_dom_sf"/>
</dbReference>
<dbReference type="Gene3D" id="1.10.760.10">
    <property type="entry name" value="Cytochrome c-like domain"/>
    <property type="match status" value="1"/>
</dbReference>
<dbReference type="Pfam" id="PF13442">
    <property type="entry name" value="Cytochrome_CBB3"/>
    <property type="match status" value="1"/>
</dbReference>
<evidence type="ECO:0000256" key="4">
    <source>
        <dbReference type="PROSITE-ProRule" id="PRU00433"/>
    </source>
</evidence>
<dbReference type="STRING" id="564137.SAMN04488238_101587"/>
<dbReference type="PROSITE" id="PS51257">
    <property type="entry name" value="PROKAR_LIPOPROTEIN"/>
    <property type="match status" value="1"/>
</dbReference>
<dbReference type="SUPFAM" id="SSF46626">
    <property type="entry name" value="Cytochrome c"/>
    <property type="match status" value="1"/>
</dbReference>
<keyword evidence="5" id="KW-0732">Signal</keyword>
<feature type="domain" description="Cytochrome c" evidence="6">
    <location>
        <begin position="22"/>
        <end position="124"/>
    </location>
</feature>
<organism evidence="7 8">
    <name type="scientific">Roseicitreum antarcticum</name>
    <dbReference type="NCBI Taxonomy" id="564137"/>
    <lineage>
        <taxon>Bacteria</taxon>
        <taxon>Pseudomonadati</taxon>
        <taxon>Pseudomonadota</taxon>
        <taxon>Alphaproteobacteria</taxon>
        <taxon>Rhodobacterales</taxon>
        <taxon>Paracoccaceae</taxon>
        <taxon>Roseicitreum</taxon>
    </lineage>
</organism>
<feature type="chain" id="PRO_5011490370" evidence="5">
    <location>
        <begin position="23"/>
        <end position="125"/>
    </location>
</feature>
<proteinExistence type="predicted"/>
<evidence type="ECO:0000256" key="1">
    <source>
        <dbReference type="ARBA" id="ARBA00022617"/>
    </source>
</evidence>